<dbReference type="Proteomes" id="UP001305521">
    <property type="component" value="Chromosome"/>
</dbReference>
<proteinExistence type="predicted"/>
<dbReference type="InterPro" id="IPR026286">
    <property type="entry name" value="MaiA/AMDase"/>
</dbReference>
<organism evidence="1 2">
    <name type="scientific">Sediminicoccus rosea</name>
    <dbReference type="NCBI Taxonomy" id="1225128"/>
    <lineage>
        <taxon>Bacteria</taxon>
        <taxon>Pseudomonadati</taxon>
        <taxon>Pseudomonadota</taxon>
        <taxon>Alphaproteobacteria</taxon>
        <taxon>Acetobacterales</taxon>
        <taxon>Roseomonadaceae</taxon>
        <taxon>Sediminicoccus</taxon>
    </lineage>
</organism>
<protein>
    <submittedName>
        <fullName evidence="1">Arylmalonate decarboxylase</fullName>
    </submittedName>
</protein>
<dbReference type="PANTHER" id="PTHR40267:SF1">
    <property type="entry name" value="BLR3294 PROTEIN"/>
    <property type="match status" value="1"/>
</dbReference>
<gene>
    <name evidence="1" type="ORF">R9Z33_02255</name>
</gene>
<dbReference type="RefSeq" id="WP_318649685.1">
    <property type="nucleotide sequence ID" value="NZ_CP137852.1"/>
</dbReference>
<dbReference type="Gene3D" id="3.40.50.12500">
    <property type="match status" value="1"/>
</dbReference>
<keyword evidence="2" id="KW-1185">Reference proteome</keyword>
<dbReference type="InterPro" id="IPR053714">
    <property type="entry name" value="Iso_Racemase_Enz_sf"/>
</dbReference>
<accession>A0ABZ0PJZ3</accession>
<dbReference type="Pfam" id="PF17645">
    <property type="entry name" value="Amdase"/>
    <property type="match status" value="1"/>
</dbReference>
<reference evidence="1 2" key="1">
    <citation type="submission" date="2023-11" db="EMBL/GenBank/DDBJ databases">
        <title>Arctic aerobic anoxygenic photoheterotroph Sediminicoccus rosea KRV36 adapts its photosynthesis to long days of polar summer.</title>
        <authorList>
            <person name="Tomasch J."/>
            <person name="Kopejtka K."/>
            <person name="Bily T."/>
            <person name="Gardiner A.T."/>
            <person name="Gardian Z."/>
            <person name="Shivaramu S."/>
            <person name="Koblizek M."/>
            <person name="Engelhardt F."/>
            <person name="Kaftan D."/>
        </authorList>
    </citation>
    <scope>NUCLEOTIDE SEQUENCE [LARGE SCALE GENOMIC DNA]</scope>
    <source>
        <strain evidence="1 2">R-30</strain>
    </source>
</reference>
<dbReference type="PANTHER" id="PTHR40267">
    <property type="entry name" value="BLR3294 PROTEIN"/>
    <property type="match status" value="1"/>
</dbReference>
<evidence type="ECO:0000313" key="2">
    <source>
        <dbReference type="Proteomes" id="UP001305521"/>
    </source>
</evidence>
<dbReference type="EMBL" id="CP137852">
    <property type="protein sequence ID" value="WPB85707.1"/>
    <property type="molecule type" value="Genomic_DNA"/>
</dbReference>
<name>A0ABZ0PJZ3_9PROT</name>
<evidence type="ECO:0000313" key="1">
    <source>
        <dbReference type="EMBL" id="WPB85707.1"/>
    </source>
</evidence>
<sequence>MDEINPRDTLGHRCLMGVVAPATNTAVQAEMDDLRPEGVINAHARIANPEQRVAADADTLAVRAAMVGGLMGAVDTLAPCRPDHVILGVMVENFVGGGGAGEALVREVGERLGCGVTDYTSAIRLALDALFGRKLRIGLLTPFLPIGDAAARRIFEEAGHEVVRLIGLRAPSPASIGRVPLERLRAAVTELNGPEVEVIIQVGTGLPFAGVARLAEREIGKPVLASNPVSYWRALRACGIGDAMPQHGRLFTV</sequence>